<evidence type="ECO:0000256" key="1">
    <source>
        <dbReference type="SAM" id="MobiDB-lite"/>
    </source>
</evidence>
<dbReference type="GO" id="GO:0003676">
    <property type="term" value="F:nucleic acid binding"/>
    <property type="evidence" value="ECO:0007669"/>
    <property type="project" value="InterPro"/>
</dbReference>
<dbReference type="RefSeq" id="WP_120019068.1">
    <property type="nucleotide sequence ID" value="NZ_QZWZ01000069.1"/>
</dbReference>
<keyword evidence="3" id="KW-0540">Nuclease</keyword>
<evidence type="ECO:0000259" key="2">
    <source>
        <dbReference type="SMART" id="SM00507"/>
    </source>
</evidence>
<dbReference type="SMART" id="SM00507">
    <property type="entry name" value="HNHc"/>
    <property type="match status" value="1"/>
</dbReference>
<dbReference type="Pfam" id="PF01844">
    <property type="entry name" value="HNH"/>
    <property type="match status" value="1"/>
</dbReference>
<comment type="caution">
    <text evidence="3">The sequence shown here is derived from an EMBL/GenBank/DDBJ whole genome shotgun (WGS) entry which is preliminary data.</text>
</comment>
<protein>
    <submittedName>
        <fullName evidence="3">HNH endonuclease</fullName>
    </submittedName>
</protein>
<dbReference type="GO" id="GO:0008270">
    <property type="term" value="F:zinc ion binding"/>
    <property type="evidence" value="ECO:0007669"/>
    <property type="project" value="InterPro"/>
</dbReference>
<organism evidence="3 4">
    <name type="scientific">Mesorhizobium waimense</name>
    <dbReference type="NCBI Taxonomy" id="1300307"/>
    <lineage>
        <taxon>Bacteria</taxon>
        <taxon>Pseudomonadati</taxon>
        <taxon>Pseudomonadota</taxon>
        <taxon>Alphaproteobacteria</taxon>
        <taxon>Hyphomicrobiales</taxon>
        <taxon>Phyllobacteriaceae</taxon>
        <taxon>Mesorhizobium</taxon>
    </lineage>
</organism>
<gene>
    <name evidence="3" type="ORF">D3227_37140</name>
</gene>
<feature type="region of interest" description="Disordered" evidence="1">
    <location>
        <begin position="79"/>
        <end position="108"/>
    </location>
</feature>
<dbReference type="Proteomes" id="UP000272706">
    <property type="component" value="Unassembled WGS sequence"/>
</dbReference>
<feature type="domain" description="HNH nuclease" evidence="2">
    <location>
        <begin position="11"/>
        <end position="67"/>
    </location>
</feature>
<evidence type="ECO:0000313" key="4">
    <source>
        <dbReference type="Proteomes" id="UP000272706"/>
    </source>
</evidence>
<proteinExistence type="predicted"/>
<dbReference type="OrthoDB" id="64523at2"/>
<reference evidence="3 4" key="1">
    <citation type="submission" date="2018-09" db="EMBL/GenBank/DDBJ databases">
        <title>Mesorhizobium carmichaelinearum sp. nov. isolated from Carmichaelinea spp. root nodules in New Zealand.</title>
        <authorList>
            <person name="De Meyer S.E."/>
        </authorList>
    </citation>
    <scope>NUCLEOTIDE SEQUENCE [LARGE SCALE GENOMIC DNA]</scope>
    <source>
        <strain evidence="3 4">ICMP19557</strain>
    </source>
</reference>
<sequence>MKKKLKFNSAKVRNEMVDLQGGKCCYCRQPFTETGPKEATLEHKKAKMHGGTNARANLAAACWHCNQHRGSQMNATKLRKEKAKAARLTSTPQQATGGRQDAQGASPV</sequence>
<dbReference type="GO" id="GO:0004519">
    <property type="term" value="F:endonuclease activity"/>
    <property type="evidence" value="ECO:0007669"/>
    <property type="project" value="UniProtKB-KW"/>
</dbReference>
<dbReference type="InterPro" id="IPR003615">
    <property type="entry name" value="HNH_nuc"/>
</dbReference>
<dbReference type="Gene3D" id="1.10.30.50">
    <property type="match status" value="1"/>
</dbReference>
<dbReference type="InterPro" id="IPR002711">
    <property type="entry name" value="HNH"/>
</dbReference>
<name>A0A3A5JUA5_9HYPH</name>
<dbReference type="EMBL" id="QZWZ01000069">
    <property type="protein sequence ID" value="RJT26621.1"/>
    <property type="molecule type" value="Genomic_DNA"/>
</dbReference>
<keyword evidence="4" id="KW-1185">Reference proteome</keyword>
<dbReference type="AlphaFoldDB" id="A0A3A5JUA5"/>
<evidence type="ECO:0000313" key="3">
    <source>
        <dbReference type="EMBL" id="RJT26621.1"/>
    </source>
</evidence>
<keyword evidence="3" id="KW-0255">Endonuclease</keyword>
<keyword evidence="3" id="KW-0378">Hydrolase</keyword>
<accession>A0A3A5JUA5</accession>
<dbReference type="CDD" id="cd00085">
    <property type="entry name" value="HNHc"/>
    <property type="match status" value="1"/>
</dbReference>